<evidence type="ECO:0000256" key="3">
    <source>
        <dbReference type="ARBA" id="ARBA00022475"/>
    </source>
</evidence>
<keyword evidence="3" id="KW-1003">Cell membrane</keyword>
<evidence type="ECO:0000256" key="6">
    <source>
        <dbReference type="ARBA" id="ARBA00023136"/>
    </source>
</evidence>
<evidence type="ECO:0000256" key="2">
    <source>
        <dbReference type="ARBA" id="ARBA00022448"/>
    </source>
</evidence>
<evidence type="ECO:0000256" key="4">
    <source>
        <dbReference type="ARBA" id="ARBA00022692"/>
    </source>
</evidence>
<feature type="transmembrane region" description="Helical" evidence="7">
    <location>
        <begin position="161"/>
        <end position="182"/>
    </location>
</feature>
<dbReference type="InterPro" id="IPR050171">
    <property type="entry name" value="MFS_Transporters"/>
</dbReference>
<gene>
    <name evidence="9" type="ORF">CAGGBEG34_50003</name>
</gene>
<dbReference type="InterPro" id="IPR020846">
    <property type="entry name" value="MFS_dom"/>
</dbReference>
<evidence type="ECO:0000256" key="5">
    <source>
        <dbReference type="ARBA" id="ARBA00022989"/>
    </source>
</evidence>
<feature type="transmembrane region" description="Helical" evidence="7">
    <location>
        <begin position="361"/>
        <end position="379"/>
    </location>
</feature>
<dbReference type="CDD" id="cd17472">
    <property type="entry name" value="MFS_YajR_like"/>
    <property type="match status" value="1"/>
</dbReference>
<dbReference type="Pfam" id="PF07690">
    <property type="entry name" value="MFS_1"/>
    <property type="match status" value="1"/>
</dbReference>
<dbReference type="InterPro" id="IPR011701">
    <property type="entry name" value="MFS"/>
</dbReference>
<keyword evidence="2" id="KW-0813">Transport</keyword>
<keyword evidence="10" id="KW-1185">Reference proteome</keyword>
<keyword evidence="5 7" id="KW-1133">Transmembrane helix</keyword>
<feature type="transmembrane region" description="Helical" evidence="7">
    <location>
        <begin position="133"/>
        <end position="155"/>
    </location>
</feature>
<dbReference type="Proteomes" id="UP000054051">
    <property type="component" value="Unassembled WGS sequence"/>
</dbReference>
<comment type="caution">
    <text evidence="9">The sequence shown here is derived from an EMBL/GenBank/DDBJ whole genome shotgun (WGS) entry which is preliminary data.</text>
</comment>
<protein>
    <submittedName>
        <fullName evidence="9">Permease of the major facilitator superfamily</fullName>
    </submittedName>
</protein>
<feature type="transmembrane region" description="Helical" evidence="7">
    <location>
        <begin position="210"/>
        <end position="231"/>
    </location>
</feature>
<keyword evidence="6 7" id="KW-0472">Membrane</keyword>
<dbReference type="PANTHER" id="PTHR23517:SF2">
    <property type="entry name" value="MULTIDRUG RESISTANCE PROTEIN MDTH"/>
    <property type="match status" value="1"/>
</dbReference>
<feature type="transmembrane region" description="Helical" evidence="7">
    <location>
        <begin position="100"/>
        <end position="121"/>
    </location>
</feature>
<dbReference type="SUPFAM" id="SSF103473">
    <property type="entry name" value="MFS general substrate transporter"/>
    <property type="match status" value="1"/>
</dbReference>
<feature type="transmembrane region" description="Helical" evidence="7">
    <location>
        <begin position="45"/>
        <end position="64"/>
    </location>
</feature>
<dbReference type="GO" id="GO:0022857">
    <property type="term" value="F:transmembrane transporter activity"/>
    <property type="evidence" value="ECO:0007669"/>
    <property type="project" value="InterPro"/>
</dbReference>
<reference evidence="9 10" key="1">
    <citation type="submission" date="2011-08" db="EMBL/GenBank/DDBJ databases">
        <title>The genome of the obligate endobacterium of an arbuscular mycorrhizal fungus reveals an interphylum network of nutritional interactions.</title>
        <authorList>
            <person name="Ghignone S."/>
            <person name="Salvioli A."/>
            <person name="Anca I."/>
            <person name="Lumini E."/>
            <person name="Ortu G."/>
            <person name="Petiti L."/>
            <person name="Cruveiller S."/>
            <person name="Bianciotto V."/>
            <person name="Piffanelli P."/>
            <person name="Lanfranco L."/>
            <person name="Bonfante P."/>
        </authorList>
    </citation>
    <scope>NUCLEOTIDE SEQUENCE [LARGE SCALE GENOMIC DNA]</scope>
    <source>
        <strain evidence="9 10">BEG34</strain>
    </source>
</reference>
<evidence type="ECO:0000256" key="7">
    <source>
        <dbReference type="SAM" id="Phobius"/>
    </source>
</evidence>
<dbReference type="InterPro" id="IPR036259">
    <property type="entry name" value="MFS_trans_sf"/>
</dbReference>
<dbReference type="AlphaFoldDB" id="G2JBS2"/>
<comment type="subcellular location">
    <subcellularLocation>
        <location evidence="1">Cell membrane</location>
        <topology evidence="1">Multi-pass membrane protein</topology>
    </subcellularLocation>
</comment>
<feature type="domain" description="Major facilitator superfamily (MFS) profile" evidence="8">
    <location>
        <begin position="6"/>
        <end position="382"/>
    </location>
</feature>
<name>G2JBS2_9BURK</name>
<feature type="transmembrane region" description="Helical" evidence="7">
    <location>
        <begin position="333"/>
        <end position="355"/>
    </location>
</feature>
<feature type="transmembrane region" description="Helical" evidence="7">
    <location>
        <begin position="294"/>
        <end position="312"/>
    </location>
</feature>
<feature type="transmembrane region" description="Helical" evidence="7">
    <location>
        <begin position="270"/>
        <end position="288"/>
    </location>
</feature>
<feature type="transmembrane region" description="Helical" evidence="7">
    <location>
        <begin position="243"/>
        <end position="263"/>
    </location>
</feature>
<feature type="transmembrane region" description="Helical" evidence="7">
    <location>
        <begin position="12"/>
        <end position="33"/>
    </location>
</feature>
<dbReference type="Gene3D" id="1.20.1250.20">
    <property type="entry name" value="MFS general substrate transporter like domains"/>
    <property type="match status" value="1"/>
</dbReference>
<dbReference type="EMBL" id="CAFB01000080">
    <property type="protein sequence ID" value="CCD30227.1"/>
    <property type="molecule type" value="Genomic_DNA"/>
</dbReference>
<dbReference type="GO" id="GO:0005886">
    <property type="term" value="C:plasma membrane"/>
    <property type="evidence" value="ECO:0007669"/>
    <property type="project" value="UniProtKB-SubCell"/>
</dbReference>
<feature type="transmembrane region" description="Helical" evidence="7">
    <location>
        <begin position="76"/>
        <end position="94"/>
    </location>
</feature>
<sequence>MSVQEIRAIAALAAIFALRMLGLFWIVPVFSIYAQHIPGGDNPFLVGLALGIYGLMQAIFYIPYGKASDRLGRKPVIAAGLLIFALGSAVAAAAPDIKWIIAGRALQGAGAISSALSAFVADLTAEHNRVKAMAMIGASIGVSFAFAIVTAPVLFDWIGMRGLFAAIGVLAIAALGVLRWGVPAQPAMPPSPQISAPFVQALRNTELLRLNFGVFVLHATQIALFIVAPRLLEAAGLAAASHWKIYLPVMGLSFALMAPAIIAAEKTGQIKALMLGAILCSLSGLLLFTQLTFALWGIAMAWFIYFAGFNILEAAQPAMVSKRACTRTRGAAMGIYNTAQALGYFAGGAAGGWLFKSAGTQPVFWACAALALIWLMIAARMK</sequence>
<evidence type="ECO:0000259" key="8">
    <source>
        <dbReference type="PROSITE" id="PS50850"/>
    </source>
</evidence>
<dbReference type="OrthoDB" id="9764259at2"/>
<keyword evidence="4 7" id="KW-0812">Transmembrane</keyword>
<evidence type="ECO:0000313" key="10">
    <source>
        <dbReference type="Proteomes" id="UP000054051"/>
    </source>
</evidence>
<dbReference type="RefSeq" id="WP_006683278.1">
    <property type="nucleotide sequence ID" value="NZ_CAFB01000080.1"/>
</dbReference>
<dbReference type="PANTHER" id="PTHR23517">
    <property type="entry name" value="RESISTANCE PROTEIN MDTM, PUTATIVE-RELATED-RELATED"/>
    <property type="match status" value="1"/>
</dbReference>
<dbReference type="eggNOG" id="COG2814">
    <property type="taxonomic scope" value="Bacteria"/>
</dbReference>
<accession>G2JBS2</accession>
<evidence type="ECO:0000256" key="1">
    <source>
        <dbReference type="ARBA" id="ARBA00004651"/>
    </source>
</evidence>
<organism evidence="9 10">
    <name type="scientific">Candidatus Glomeribacter gigasporarum BEG34</name>
    <dbReference type="NCBI Taxonomy" id="1070319"/>
    <lineage>
        <taxon>Bacteria</taxon>
        <taxon>Pseudomonadati</taxon>
        <taxon>Pseudomonadota</taxon>
        <taxon>Betaproteobacteria</taxon>
        <taxon>Burkholderiales</taxon>
        <taxon>Burkholderiaceae</taxon>
        <taxon>Candidatus Glomeribacter</taxon>
    </lineage>
</organism>
<dbReference type="PROSITE" id="PS50850">
    <property type="entry name" value="MFS"/>
    <property type="match status" value="1"/>
</dbReference>
<proteinExistence type="predicted"/>
<evidence type="ECO:0000313" key="9">
    <source>
        <dbReference type="EMBL" id="CCD30227.1"/>
    </source>
</evidence>
<dbReference type="STRING" id="1070319.CAGGBEG34_50003"/>